<keyword evidence="4" id="KW-0808">Transferase</keyword>
<feature type="modified residue" description="4-aspartylphosphate" evidence="11">
    <location>
        <position position="1063"/>
    </location>
</feature>
<evidence type="ECO:0000259" key="12">
    <source>
        <dbReference type="PROSITE" id="PS50109"/>
    </source>
</evidence>
<feature type="domain" description="PAC" evidence="14">
    <location>
        <begin position="691"/>
        <end position="743"/>
    </location>
</feature>
<evidence type="ECO:0000256" key="3">
    <source>
        <dbReference type="ARBA" id="ARBA00022553"/>
    </source>
</evidence>
<dbReference type="Gene3D" id="1.10.287.130">
    <property type="match status" value="1"/>
</dbReference>
<dbReference type="PANTHER" id="PTHR45339">
    <property type="entry name" value="HYBRID SIGNAL TRANSDUCTION HISTIDINE KINASE J"/>
    <property type="match status" value="1"/>
</dbReference>
<accession>A0A8D4VT95</accession>
<dbReference type="SMART" id="SM00062">
    <property type="entry name" value="PBPb"/>
    <property type="match status" value="1"/>
</dbReference>
<evidence type="ECO:0000256" key="11">
    <source>
        <dbReference type="PROSITE-ProRule" id="PRU00169"/>
    </source>
</evidence>
<dbReference type="Gene3D" id="3.40.190.10">
    <property type="entry name" value="Periplasmic binding protein-like II"/>
    <property type="match status" value="4"/>
</dbReference>
<evidence type="ECO:0000256" key="8">
    <source>
        <dbReference type="ARBA" id="ARBA00023012"/>
    </source>
</evidence>
<dbReference type="SMART" id="SM00388">
    <property type="entry name" value="HisKA"/>
    <property type="match status" value="1"/>
</dbReference>
<name>A0A8D4VT95_9GAMM</name>
<evidence type="ECO:0000256" key="4">
    <source>
        <dbReference type="ARBA" id="ARBA00022679"/>
    </source>
</evidence>
<dbReference type="InterPro" id="IPR036890">
    <property type="entry name" value="HATPase_C_sf"/>
</dbReference>
<dbReference type="CDD" id="cd00082">
    <property type="entry name" value="HisKA"/>
    <property type="match status" value="1"/>
</dbReference>
<evidence type="ECO:0000256" key="10">
    <source>
        <dbReference type="ARBA" id="ARBA00068150"/>
    </source>
</evidence>
<proteinExistence type="predicted"/>
<dbReference type="SUPFAM" id="SSF53850">
    <property type="entry name" value="Periplasmic binding protein-like II"/>
    <property type="match status" value="2"/>
</dbReference>
<comment type="catalytic activity">
    <reaction evidence="1">
        <text>ATP + protein L-histidine = ADP + protein N-phospho-L-histidine.</text>
        <dbReference type="EC" id="2.7.13.3"/>
    </reaction>
</comment>
<dbReference type="InterPro" id="IPR015168">
    <property type="entry name" value="SsuA/THI5"/>
</dbReference>
<dbReference type="InterPro" id="IPR013656">
    <property type="entry name" value="PAS_4"/>
</dbReference>
<comment type="subunit">
    <text evidence="9">At low DSF concentrations, interacts with RpfF.</text>
</comment>
<feature type="domain" description="Histidine kinase" evidence="12">
    <location>
        <begin position="768"/>
        <end position="989"/>
    </location>
</feature>
<dbReference type="Pfam" id="PF00072">
    <property type="entry name" value="Response_reg"/>
    <property type="match status" value="1"/>
</dbReference>
<dbReference type="EC" id="2.7.13.3" evidence="2"/>
<dbReference type="InterPro" id="IPR001610">
    <property type="entry name" value="PAC"/>
</dbReference>
<dbReference type="SMART" id="SM00448">
    <property type="entry name" value="REC"/>
    <property type="match status" value="1"/>
</dbReference>
<dbReference type="InterPro" id="IPR001638">
    <property type="entry name" value="Solute-binding_3/MltF_N"/>
</dbReference>
<dbReference type="PRINTS" id="PR00344">
    <property type="entry name" value="BCTRLSENSOR"/>
</dbReference>
<dbReference type="Proteomes" id="UP000824988">
    <property type="component" value="Chromosome"/>
</dbReference>
<dbReference type="CDD" id="cd17546">
    <property type="entry name" value="REC_hyHK_CKI1_RcsC-like"/>
    <property type="match status" value="1"/>
</dbReference>
<dbReference type="Pfam" id="PF00497">
    <property type="entry name" value="SBP_bac_3"/>
    <property type="match status" value="1"/>
</dbReference>
<evidence type="ECO:0000313" key="15">
    <source>
        <dbReference type="EMBL" id="BBL72109.1"/>
    </source>
</evidence>
<gene>
    <name evidence="15" type="ORF">MoryE10_27150</name>
</gene>
<dbReference type="EMBL" id="AP019782">
    <property type="protein sequence ID" value="BBL72109.1"/>
    <property type="molecule type" value="Genomic_DNA"/>
</dbReference>
<dbReference type="PANTHER" id="PTHR45339:SF1">
    <property type="entry name" value="HYBRID SIGNAL TRANSDUCTION HISTIDINE KINASE J"/>
    <property type="match status" value="1"/>
</dbReference>
<dbReference type="SMART" id="SM00086">
    <property type="entry name" value="PAC"/>
    <property type="match status" value="1"/>
</dbReference>
<organism evidence="15 16">
    <name type="scientific">Methylogaea oryzae</name>
    <dbReference type="NCBI Taxonomy" id="1295382"/>
    <lineage>
        <taxon>Bacteria</taxon>
        <taxon>Pseudomonadati</taxon>
        <taxon>Pseudomonadota</taxon>
        <taxon>Gammaproteobacteria</taxon>
        <taxon>Methylococcales</taxon>
        <taxon>Methylococcaceae</taxon>
        <taxon>Methylogaea</taxon>
    </lineage>
</organism>
<dbReference type="InterPro" id="IPR005467">
    <property type="entry name" value="His_kinase_dom"/>
</dbReference>
<evidence type="ECO:0000256" key="1">
    <source>
        <dbReference type="ARBA" id="ARBA00000085"/>
    </source>
</evidence>
<dbReference type="CDD" id="cd16922">
    <property type="entry name" value="HATPase_EvgS-ArcB-TorS-like"/>
    <property type="match status" value="1"/>
</dbReference>
<sequence length="1132" mass="125830">MFAWREMALMPSKRPFWWVALIVGLTLFAGTAWATAAEKIALQLKWLHSFQFAGYYAAVAQGYYRDEGLDVEIRQRVPGVNNIEQVLSGESQYGVADTALLLDRLQGKPVVLLASIFQHNPLVYITLKSSGIVSPYELIGKRVMSDPIDDAPLVAMLLEAGIRADQFTRLGNSFNADDLIDGKTDAISGYLTDQVDYYKRKGVEINIIDPRNYGVDFLGDNLFTTERELRQRPQRVERFRRASLKGWDYALKHPEETIRLILDKYNPHGRLTAEHLAFEARETAKMILPDTIPLGHSDAKRFQRMVEAYQRLGLAGESNHLAGFVYGQTQPAELQISAAEKAWLRAHPVIRVGIDRDFAPYEWVDDQGRYVGLAADYLALVEQRLGVRFDIVKDKSWKEILDMARRGELDMIVCAVKTPEREKYLSFTEPYADTPMVIIDDGRGGYLGTLERLAGKRVAVEKGYFIEELLARDHPEIQVLTAPSVHEALNLVGTGQADAYIGDAASANYAVKRDGLLNLRLSGQTGYHSRHSMAAVRAHPELAGLLGKALAALSREEKDAIRNRWMSLKAEPGVSMATIAKYAAAALGLLLLIGYWNLRLRREIVERARVEEALRLQKEHLQAIFDSEPECVKVLAPPDGRLLQMNRAGLDMLEVDDIDEARHHGLLNFLLPEYREAYRSFNRRVFAGASDMLVFQIEGKRGTRRWLETHAMPLSDGHGGVSSLVAVTRDITARRRMEEELTRYMADLELAKEAAEQASLMKSRFLANMSHEIRTPMNAIIGFSELGLESSHDEEDRVYFRHIHVATENLLGIIDDILDFSKMEAGELRIEAVSFLLRELVAGAAALIRPKAQEKGLALNVEIADGADGMFVGDSLRIRQVLVNLLGNAVKFTAQGGVALRVERLGTADGQAVLRFAVHDTGIGLRQDEMARLFQPFSQADASTTRQYGGTGLGLAICRQLVALMGGDIGVESTPGAGSCFSFTVRVGLAEEAYASEPEAEEVAPDADVLRGRRVLLVEDNEVNQVVASKILQRHGIEVELAGNGQEALEALAARPYDWVLMDVQMPVMDGLEACRRIRADGHWPGLPVIAMTAHAFPEEVQNCRDAGMDDHIAKPVHGEQLSKLLVKWLSA</sequence>
<dbReference type="Gene3D" id="3.40.50.2300">
    <property type="match status" value="1"/>
</dbReference>
<dbReference type="Pfam" id="PF09084">
    <property type="entry name" value="NMT1"/>
    <property type="match status" value="1"/>
</dbReference>
<dbReference type="InterPro" id="IPR036097">
    <property type="entry name" value="HisK_dim/P_sf"/>
</dbReference>
<dbReference type="InterPro" id="IPR001789">
    <property type="entry name" value="Sig_transdc_resp-reg_receiver"/>
</dbReference>
<dbReference type="SUPFAM" id="SSF55874">
    <property type="entry name" value="ATPase domain of HSP90 chaperone/DNA topoisomerase II/histidine kinase"/>
    <property type="match status" value="1"/>
</dbReference>
<dbReference type="InterPro" id="IPR000014">
    <property type="entry name" value="PAS"/>
</dbReference>
<keyword evidence="6" id="KW-0418">Kinase</keyword>
<keyword evidence="7" id="KW-0067">ATP-binding</keyword>
<dbReference type="InterPro" id="IPR004358">
    <property type="entry name" value="Sig_transdc_His_kin-like_C"/>
</dbReference>
<keyword evidence="8" id="KW-0902">Two-component regulatory system</keyword>
<evidence type="ECO:0000313" key="16">
    <source>
        <dbReference type="Proteomes" id="UP000824988"/>
    </source>
</evidence>
<dbReference type="SUPFAM" id="SSF47384">
    <property type="entry name" value="Homodimeric domain of signal transducing histidine kinase"/>
    <property type="match status" value="1"/>
</dbReference>
<evidence type="ECO:0000259" key="14">
    <source>
        <dbReference type="PROSITE" id="PS50113"/>
    </source>
</evidence>
<dbReference type="InterPro" id="IPR035965">
    <property type="entry name" value="PAS-like_dom_sf"/>
</dbReference>
<protein>
    <recommendedName>
        <fullName evidence="10">Sensory/regulatory protein RpfC</fullName>
        <ecNumber evidence="2">2.7.13.3</ecNumber>
    </recommendedName>
</protein>
<reference evidence="15" key="1">
    <citation type="submission" date="2019-06" db="EMBL/GenBank/DDBJ databases">
        <title>Complete genome sequence of Methylogaea oryzae strain JCM16910.</title>
        <authorList>
            <person name="Asakawa S."/>
        </authorList>
    </citation>
    <scope>NUCLEOTIDE SEQUENCE</scope>
    <source>
        <strain evidence="15">E10</strain>
    </source>
</reference>
<evidence type="ECO:0000256" key="5">
    <source>
        <dbReference type="ARBA" id="ARBA00022741"/>
    </source>
</evidence>
<dbReference type="CDD" id="cd00130">
    <property type="entry name" value="PAS"/>
    <property type="match status" value="1"/>
</dbReference>
<dbReference type="GO" id="GO:0005524">
    <property type="term" value="F:ATP binding"/>
    <property type="evidence" value="ECO:0007669"/>
    <property type="project" value="UniProtKB-KW"/>
</dbReference>
<dbReference type="Pfam" id="PF00512">
    <property type="entry name" value="HisKA"/>
    <property type="match status" value="1"/>
</dbReference>
<dbReference type="InterPro" id="IPR003594">
    <property type="entry name" value="HATPase_dom"/>
</dbReference>
<keyword evidence="3 11" id="KW-0597">Phosphoprotein</keyword>
<dbReference type="InterPro" id="IPR011006">
    <property type="entry name" value="CheY-like_superfamily"/>
</dbReference>
<dbReference type="AlphaFoldDB" id="A0A8D4VT95"/>
<dbReference type="PROSITE" id="PS50110">
    <property type="entry name" value="RESPONSE_REGULATORY"/>
    <property type="match status" value="1"/>
</dbReference>
<keyword evidence="5" id="KW-0547">Nucleotide-binding</keyword>
<evidence type="ECO:0000256" key="9">
    <source>
        <dbReference type="ARBA" id="ARBA00064003"/>
    </source>
</evidence>
<dbReference type="PROSITE" id="PS50113">
    <property type="entry name" value="PAC"/>
    <property type="match status" value="1"/>
</dbReference>
<dbReference type="FunFam" id="3.30.565.10:FF:000010">
    <property type="entry name" value="Sensor histidine kinase RcsC"/>
    <property type="match status" value="1"/>
</dbReference>
<dbReference type="CDD" id="cd01007">
    <property type="entry name" value="PBP2_BvgS_HisK_like"/>
    <property type="match status" value="1"/>
</dbReference>
<dbReference type="Gene3D" id="3.30.565.10">
    <property type="entry name" value="Histidine kinase-like ATPase, C-terminal domain"/>
    <property type="match status" value="1"/>
</dbReference>
<keyword evidence="16" id="KW-1185">Reference proteome</keyword>
<evidence type="ECO:0000256" key="6">
    <source>
        <dbReference type="ARBA" id="ARBA00022777"/>
    </source>
</evidence>
<dbReference type="Pfam" id="PF08448">
    <property type="entry name" value="PAS_4"/>
    <property type="match status" value="1"/>
</dbReference>
<dbReference type="FunFam" id="1.10.287.130:FF:000002">
    <property type="entry name" value="Two-component osmosensing histidine kinase"/>
    <property type="match status" value="1"/>
</dbReference>
<dbReference type="SUPFAM" id="SSF52172">
    <property type="entry name" value="CheY-like"/>
    <property type="match status" value="1"/>
</dbReference>
<evidence type="ECO:0000256" key="7">
    <source>
        <dbReference type="ARBA" id="ARBA00022840"/>
    </source>
</evidence>
<dbReference type="SMART" id="SM00387">
    <property type="entry name" value="HATPase_c"/>
    <property type="match status" value="1"/>
</dbReference>
<dbReference type="GO" id="GO:0000155">
    <property type="term" value="F:phosphorelay sensor kinase activity"/>
    <property type="evidence" value="ECO:0007669"/>
    <property type="project" value="InterPro"/>
</dbReference>
<dbReference type="NCBIfam" id="TIGR00229">
    <property type="entry name" value="sensory_box"/>
    <property type="match status" value="1"/>
</dbReference>
<evidence type="ECO:0000259" key="13">
    <source>
        <dbReference type="PROSITE" id="PS50110"/>
    </source>
</evidence>
<feature type="domain" description="Response regulatory" evidence="13">
    <location>
        <begin position="1014"/>
        <end position="1130"/>
    </location>
</feature>
<dbReference type="KEGG" id="moz:MoryE10_27150"/>
<dbReference type="PROSITE" id="PS50109">
    <property type="entry name" value="HIS_KIN"/>
    <property type="match status" value="1"/>
</dbReference>
<dbReference type="Gene3D" id="3.30.450.20">
    <property type="entry name" value="PAS domain"/>
    <property type="match status" value="1"/>
</dbReference>
<dbReference type="InterPro" id="IPR003661">
    <property type="entry name" value="HisK_dim/P_dom"/>
</dbReference>
<dbReference type="SUPFAM" id="SSF55785">
    <property type="entry name" value="PYP-like sensor domain (PAS domain)"/>
    <property type="match status" value="1"/>
</dbReference>
<dbReference type="InterPro" id="IPR000700">
    <property type="entry name" value="PAS-assoc_C"/>
</dbReference>
<dbReference type="Pfam" id="PF02518">
    <property type="entry name" value="HATPase_c"/>
    <property type="match status" value="1"/>
</dbReference>
<evidence type="ECO:0000256" key="2">
    <source>
        <dbReference type="ARBA" id="ARBA00012438"/>
    </source>
</evidence>